<dbReference type="Proteomes" id="UP000481861">
    <property type="component" value="Unassembled WGS sequence"/>
</dbReference>
<feature type="signal peptide" evidence="1">
    <location>
        <begin position="1"/>
        <end position="17"/>
    </location>
</feature>
<evidence type="ECO:0000256" key="1">
    <source>
        <dbReference type="SAM" id="SignalP"/>
    </source>
</evidence>
<reference evidence="2 3" key="1">
    <citation type="submission" date="2020-01" db="EMBL/GenBank/DDBJ databases">
        <authorList>
            <consortium name="DOE Joint Genome Institute"/>
            <person name="Haridas S."/>
            <person name="Albert R."/>
            <person name="Binder M."/>
            <person name="Bloem J."/>
            <person name="Labutti K."/>
            <person name="Salamov A."/>
            <person name="Andreopoulos B."/>
            <person name="Baker S.E."/>
            <person name="Barry K."/>
            <person name="Bills G."/>
            <person name="Bluhm B.H."/>
            <person name="Cannon C."/>
            <person name="Castanera R."/>
            <person name="Culley D.E."/>
            <person name="Daum C."/>
            <person name="Ezra D."/>
            <person name="Gonzalez J.B."/>
            <person name="Henrissat B."/>
            <person name="Kuo A."/>
            <person name="Liang C."/>
            <person name="Lipzen A."/>
            <person name="Lutzoni F."/>
            <person name="Magnuson J."/>
            <person name="Mondo S."/>
            <person name="Nolan M."/>
            <person name="Ohm R."/>
            <person name="Pangilinan J."/>
            <person name="Park H.-J.H."/>
            <person name="Ramirez L."/>
            <person name="Alfaro M."/>
            <person name="Sun H."/>
            <person name="Tritt A."/>
            <person name="Yoshinaga Y."/>
            <person name="Zwiers L.-H.L."/>
            <person name="Turgeon B.G."/>
            <person name="Goodwin S.B."/>
            <person name="Spatafora J.W."/>
            <person name="Crous P.W."/>
            <person name="Grigoriev I.V."/>
        </authorList>
    </citation>
    <scope>NUCLEOTIDE SEQUENCE [LARGE SCALE GENOMIC DNA]</scope>
    <source>
        <strain evidence="2 3">CBS 611.86</strain>
    </source>
</reference>
<dbReference type="EMBL" id="JAADJZ010000024">
    <property type="protein sequence ID" value="KAF2867077.1"/>
    <property type="molecule type" value="Genomic_DNA"/>
</dbReference>
<organism evidence="2 3">
    <name type="scientific">Massariosphaeria phaeospora</name>
    <dbReference type="NCBI Taxonomy" id="100035"/>
    <lineage>
        <taxon>Eukaryota</taxon>
        <taxon>Fungi</taxon>
        <taxon>Dikarya</taxon>
        <taxon>Ascomycota</taxon>
        <taxon>Pezizomycotina</taxon>
        <taxon>Dothideomycetes</taxon>
        <taxon>Pleosporomycetidae</taxon>
        <taxon>Pleosporales</taxon>
        <taxon>Pleosporales incertae sedis</taxon>
        <taxon>Massariosphaeria</taxon>
    </lineage>
</organism>
<sequence>MRSFLLLLAAAAIPSFASPIATPDGTPSTVLEVDGVLIPIDVAPPKFENKNPESVNVTAIPGEPPNCGIGMVRETNMVGDGAPKKWTFWKQLSDPVHCNEGTCHVSHQSQTSFTVGFSASGQVNRWISAGFNVESTFSTGTSEECDGERNEVVCVWSFKHYYTYSVKNIEYPMDPRCGRLTEGPTVRMDSPLAGTKGRGYGCYRGNDCKDLGETAWTENWHGQ</sequence>
<dbReference type="AlphaFoldDB" id="A0A7C8I076"/>
<accession>A0A7C8I076</accession>
<keyword evidence="3" id="KW-1185">Reference proteome</keyword>
<comment type="caution">
    <text evidence="2">The sequence shown here is derived from an EMBL/GenBank/DDBJ whole genome shotgun (WGS) entry which is preliminary data.</text>
</comment>
<feature type="chain" id="PRO_5029022709" evidence="1">
    <location>
        <begin position="18"/>
        <end position="223"/>
    </location>
</feature>
<evidence type="ECO:0000313" key="3">
    <source>
        <dbReference type="Proteomes" id="UP000481861"/>
    </source>
</evidence>
<gene>
    <name evidence="2" type="ORF">BDV95DRAFT_610960</name>
</gene>
<proteinExistence type="predicted"/>
<name>A0A7C8I076_9PLEO</name>
<keyword evidence="1" id="KW-0732">Signal</keyword>
<evidence type="ECO:0000313" key="2">
    <source>
        <dbReference type="EMBL" id="KAF2867077.1"/>
    </source>
</evidence>
<dbReference type="OrthoDB" id="3641682at2759"/>
<protein>
    <submittedName>
        <fullName evidence="2">Uncharacterized protein</fullName>
    </submittedName>
</protein>